<evidence type="ECO:0000313" key="1">
    <source>
        <dbReference type="EMBL" id="GHO57717.1"/>
    </source>
</evidence>
<evidence type="ECO:0000313" key="2">
    <source>
        <dbReference type="Proteomes" id="UP000654345"/>
    </source>
</evidence>
<accession>A0ABQ3UZD8</accession>
<reference evidence="1 2" key="1">
    <citation type="journal article" date="2021" name="Int. J. Syst. Evol. Microbiol.">
        <title>Reticulibacter mediterranei gen. nov., sp. nov., within the new family Reticulibacteraceae fam. nov., and Ktedonospora formicarum gen. nov., sp. nov., Ktedonobacter robiniae sp. nov., Dictyobacter formicarum sp. nov. and Dictyobacter arantiisoli sp. nov., belonging to the class Ktedonobacteria.</title>
        <authorList>
            <person name="Yabe S."/>
            <person name="Zheng Y."/>
            <person name="Wang C.M."/>
            <person name="Sakai Y."/>
            <person name="Abe K."/>
            <person name="Yokota A."/>
            <person name="Donadio S."/>
            <person name="Cavaletti L."/>
            <person name="Monciardini P."/>
        </authorList>
    </citation>
    <scope>NUCLEOTIDE SEQUENCE [LARGE SCALE GENOMIC DNA]</scope>
    <source>
        <strain evidence="1 2">SOSP1-30</strain>
    </source>
</reference>
<proteinExistence type="predicted"/>
<protein>
    <submittedName>
        <fullName evidence="1">Uncharacterized protein</fullName>
    </submittedName>
</protein>
<organism evidence="1 2">
    <name type="scientific">Ktedonobacter robiniae</name>
    <dbReference type="NCBI Taxonomy" id="2778365"/>
    <lineage>
        <taxon>Bacteria</taxon>
        <taxon>Bacillati</taxon>
        <taxon>Chloroflexota</taxon>
        <taxon>Ktedonobacteria</taxon>
        <taxon>Ktedonobacterales</taxon>
        <taxon>Ktedonobacteraceae</taxon>
        <taxon>Ktedonobacter</taxon>
    </lineage>
</organism>
<sequence>MEQVLMYYEIQKASSHVIGGRNTRISTLLGAIATNSAPHRSFQYFIIATWTSFGGSHSLL</sequence>
<dbReference type="EMBL" id="BNJG01000002">
    <property type="protein sequence ID" value="GHO57717.1"/>
    <property type="molecule type" value="Genomic_DNA"/>
</dbReference>
<dbReference type="Proteomes" id="UP000654345">
    <property type="component" value="Unassembled WGS sequence"/>
</dbReference>
<gene>
    <name evidence="1" type="ORF">KSB_61920</name>
</gene>
<name>A0ABQ3UZD8_9CHLR</name>
<keyword evidence="2" id="KW-1185">Reference proteome</keyword>
<comment type="caution">
    <text evidence="1">The sequence shown here is derived from an EMBL/GenBank/DDBJ whole genome shotgun (WGS) entry which is preliminary data.</text>
</comment>